<dbReference type="EMBL" id="GBRH01162507">
    <property type="protein sequence ID" value="JAE35389.1"/>
    <property type="molecule type" value="Transcribed_RNA"/>
</dbReference>
<organism evidence="1">
    <name type="scientific">Arundo donax</name>
    <name type="common">Giant reed</name>
    <name type="synonym">Donax arundinaceus</name>
    <dbReference type="NCBI Taxonomy" id="35708"/>
    <lineage>
        <taxon>Eukaryota</taxon>
        <taxon>Viridiplantae</taxon>
        <taxon>Streptophyta</taxon>
        <taxon>Embryophyta</taxon>
        <taxon>Tracheophyta</taxon>
        <taxon>Spermatophyta</taxon>
        <taxon>Magnoliopsida</taxon>
        <taxon>Liliopsida</taxon>
        <taxon>Poales</taxon>
        <taxon>Poaceae</taxon>
        <taxon>PACMAD clade</taxon>
        <taxon>Arundinoideae</taxon>
        <taxon>Arundineae</taxon>
        <taxon>Arundo</taxon>
    </lineage>
</organism>
<dbReference type="AlphaFoldDB" id="A0A0A9HHU4"/>
<name>A0A0A9HHU4_ARUDO</name>
<protein>
    <submittedName>
        <fullName evidence="1">Uncharacterized protein</fullName>
    </submittedName>
</protein>
<proteinExistence type="predicted"/>
<sequence length="143" mass="15488">MTVSTLFQKALKSCIPPAGGLDMLPSKPSESYIEFSFLQEYDEFNYENPAPPAKKKRGDVMAPSILLEAMEVPATSNVVESSKMLACCSFRGPSFGSAMECAWSMLATTQALVPLCFVCCKMVISANLVIQKTSILCVSLLSK</sequence>
<reference evidence="1" key="2">
    <citation type="journal article" date="2015" name="Data Brief">
        <title>Shoot transcriptome of the giant reed, Arundo donax.</title>
        <authorList>
            <person name="Barrero R.A."/>
            <person name="Guerrero F.D."/>
            <person name="Moolhuijzen P."/>
            <person name="Goolsby J.A."/>
            <person name="Tidwell J."/>
            <person name="Bellgard S.E."/>
            <person name="Bellgard M.I."/>
        </authorList>
    </citation>
    <scope>NUCLEOTIDE SEQUENCE</scope>
    <source>
        <tissue evidence="1">Shoot tissue taken approximately 20 cm above the soil surface</tissue>
    </source>
</reference>
<accession>A0A0A9HHU4</accession>
<evidence type="ECO:0000313" key="1">
    <source>
        <dbReference type="EMBL" id="JAE35389.1"/>
    </source>
</evidence>
<reference evidence="1" key="1">
    <citation type="submission" date="2014-09" db="EMBL/GenBank/DDBJ databases">
        <authorList>
            <person name="Magalhaes I.L.F."/>
            <person name="Oliveira U."/>
            <person name="Santos F.R."/>
            <person name="Vidigal T.H.D.A."/>
            <person name="Brescovit A.D."/>
            <person name="Santos A.J."/>
        </authorList>
    </citation>
    <scope>NUCLEOTIDE SEQUENCE</scope>
    <source>
        <tissue evidence="1">Shoot tissue taken approximately 20 cm above the soil surface</tissue>
    </source>
</reference>